<dbReference type="EMBL" id="JAPFFF010000001">
    <property type="protein sequence ID" value="KAK8899610.1"/>
    <property type="molecule type" value="Genomic_DNA"/>
</dbReference>
<evidence type="ECO:0000259" key="2">
    <source>
        <dbReference type="PROSITE" id="PS50966"/>
    </source>
</evidence>
<evidence type="ECO:0000313" key="4">
    <source>
        <dbReference type="EMBL" id="KAK8841277.1"/>
    </source>
</evidence>
<dbReference type="PANTHER" id="PTHR31669:SF251">
    <property type="entry name" value="PROTEIN FAR1-RELATED SEQUENCE"/>
    <property type="match status" value="1"/>
</dbReference>
<keyword evidence="1" id="KW-0479">Metal-binding</keyword>
<evidence type="ECO:0000313" key="6">
    <source>
        <dbReference type="Proteomes" id="UP001470230"/>
    </source>
</evidence>
<proteinExistence type="predicted"/>
<dbReference type="EMBL" id="JAPFFF010000050">
    <property type="protein sequence ID" value="KAK8839754.1"/>
    <property type="molecule type" value="Genomic_DNA"/>
</dbReference>
<dbReference type="Proteomes" id="UP001470230">
    <property type="component" value="Unassembled WGS sequence"/>
</dbReference>
<evidence type="ECO:0000313" key="3">
    <source>
        <dbReference type="EMBL" id="KAK8839754.1"/>
    </source>
</evidence>
<keyword evidence="1" id="KW-0863">Zinc-finger</keyword>
<protein>
    <recommendedName>
        <fullName evidence="2">SWIM-type domain-containing protein</fullName>
    </recommendedName>
</protein>
<dbReference type="EMBL" id="JAPFFF010000042">
    <property type="protein sequence ID" value="KAK8841277.1"/>
    <property type="molecule type" value="Genomic_DNA"/>
</dbReference>
<keyword evidence="6" id="KW-1185">Reference proteome</keyword>
<accession>A0ABR2H6U4</accession>
<sequence>MTQSIPIPKISAMYIDKNIETRGYVTRVFPPNNIEIQEVSRSLKENNLMPFTIRVHYDKYEIIDCGQYVKVTGIPKIIQHKGSHVALLYIECSDITIITEDEADLSRNEFCDTFFTDRQLKDMKADDYSDLLKAFRMHANDEGFELVCLNSASDGKLRLRCHLHSLKGKNPLLNTACPFFINIRRNKDSITKKFFWKVATTSLQHNHQKDPFVYIHKVLNVDLKKIIVSMVNNGVDTQLVAKIVHENYNHFISSQQIADICRKDKKIKLCQRIAESEELRLYMESTNGHFLYDDKDLDKKENVVRRKVFATFTQEEYNNLKEYGDFVSIDPTFCLMSSKWSVIPLTVIGSEREIRSGGIIFASSNSHKIFRWILSILVNDLPSKDKIHTICSDDDLGLAGAYSETLCLENKTDVDQKILQLNRVICFWHKIENFVRFVATLQLPQNEEKKVISYFRIMGMTRDEKVLEECHNKLSENEKIKQYLLENVDEKIDIIAKSRINYFTCGYNTSSISESTNRRLKRTLPGRLVTLKEIREHMTFVEQNTACNKRYIKGRKLKKVRSPDIVDIMAKFNVAQSIAESISGSISKASELIVENTNEGLMVFKEEKVNIQAEENYTETYFILNGECSCKKQVNTGLPCSHYIRYLIETHQDIYSNITIAPRWTINKPQSFQFPTIIRNKVTYEAPDVIPIDNKERFNILRARAIALVQIASKDNAAYELMCEFLSKFEQELNNRNQEPVVIDAFCNRPGRPKKSQANNSELCCAICGDAHTIIRCPHRAEMLKFKTSDMQSLPNTRHCRICDCSFHNAATCPVKKAWLASKNQHND</sequence>
<dbReference type="PROSITE" id="PS50966">
    <property type="entry name" value="ZF_SWIM"/>
    <property type="match status" value="1"/>
</dbReference>
<organism evidence="4 6">
    <name type="scientific">Tritrichomonas musculus</name>
    <dbReference type="NCBI Taxonomy" id="1915356"/>
    <lineage>
        <taxon>Eukaryota</taxon>
        <taxon>Metamonada</taxon>
        <taxon>Parabasalia</taxon>
        <taxon>Tritrichomonadida</taxon>
        <taxon>Tritrichomonadidae</taxon>
        <taxon>Tritrichomonas</taxon>
    </lineage>
</organism>
<dbReference type="InterPro" id="IPR031052">
    <property type="entry name" value="FHY3/FAR1"/>
</dbReference>
<comment type="caution">
    <text evidence="4">The sequence shown here is derived from an EMBL/GenBank/DDBJ whole genome shotgun (WGS) entry which is preliminary data.</text>
</comment>
<keyword evidence="1" id="KW-0862">Zinc</keyword>
<reference evidence="4 6" key="1">
    <citation type="submission" date="2024-04" db="EMBL/GenBank/DDBJ databases">
        <title>Tritrichomonas musculus Genome.</title>
        <authorList>
            <person name="Alves-Ferreira E."/>
            <person name="Grigg M."/>
            <person name="Lorenzi H."/>
            <person name="Galac M."/>
        </authorList>
    </citation>
    <scope>NUCLEOTIDE SEQUENCE [LARGE SCALE GENOMIC DNA]</scope>
    <source>
        <strain evidence="4 6">EAF2021</strain>
    </source>
</reference>
<dbReference type="InterPro" id="IPR007527">
    <property type="entry name" value="Znf_SWIM"/>
</dbReference>
<evidence type="ECO:0000256" key="1">
    <source>
        <dbReference type="PROSITE-ProRule" id="PRU00325"/>
    </source>
</evidence>
<evidence type="ECO:0000313" key="5">
    <source>
        <dbReference type="EMBL" id="KAK8899610.1"/>
    </source>
</evidence>
<feature type="domain" description="SWIM-type" evidence="2">
    <location>
        <begin position="607"/>
        <end position="651"/>
    </location>
</feature>
<gene>
    <name evidence="5" type="ORF">M9Y10_001926</name>
    <name evidence="4" type="ORF">M9Y10_027478</name>
    <name evidence="3" type="ORF">M9Y10_031459</name>
</gene>
<name>A0ABR2H6U4_9EUKA</name>
<dbReference type="PANTHER" id="PTHR31669">
    <property type="entry name" value="PROTEIN FAR1-RELATED SEQUENCE 10-RELATED"/>
    <property type="match status" value="1"/>
</dbReference>